<evidence type="ECO:0000313" key="3">
    <source>
        <dbReference type="Proteomes" id="UP000249890"/>
    </source>
</evidence>
<dbReference type="EMBL" id="CP021780">
    <property type="protein sequence ID" value="ASA22078.1"/>
    <property type="molecule type" value="Genomic_DNA"/>
</dbReference>
<dbReference type="Pfam" id="PF05709">
    <property type="entry name" value="Sipho_tail"/>
    <property type="match status" value="1"/>
</dbReference>
<dbReference type="Proteomes" id="UP000249890">
    <property type="component" value="Chromosome"/>
</dbReference>
<reference evidence="2 3" key="1">
    <citation type="submission" date="2017-06" db="EMBL/GenBank/DDBJ databases">
        <title>Complete genome sequence of Paenibacillus donghaensis KCTC 13049T isolated from East Sea sediment, South Korea.</title>
        <authorList>
            <person name="Jung B.K."/>
            <person name="Hong S.-J."/>
            <person name="Shin J.-H."/>
        </authorList>
    </citation>
    <scope>NUCLEOTIDE SEQUENCE [LARGE SCALE GENOMIC DNA]</scope>
    <source>
        <strain evidence="2 3">KCTC 13049</strain>
    </source>
</reference>
<name>A0A2Z2KSF7_9BACL</name>
<protein>
    <recommendedName>
        <fullName evidence="1">Siphovirus-type tail component RIFT-related domain-containing protein</fullName>
    </recommendedName>
</protein>
<evidence type="ECO:0000313" key="2">
    <source>
        <dbReference type="EMBL" id="ASA22078.1"/>
    </source>
</evidence>
<accession>A0A2Z2KSF7</accession>
<feature type="domain" description="Siphovirus-type tail component RIFT-related" evidence="1">
    <location>
        <begin position="15"/>
        <end position="136"/>
    </location>
</feature>
<gene>
    <name evidence="2" type="ORF">B9T62_15620</name>
</gene>
<dbReference type="RefSeq" id="WP_087916082.1">
    <property type="nucleotide sequence ID" value="NZ_CP021780.1"/>
</dbReference>
<sequence length="197" mass="21912">MTSSISLGGIRDVDLGFRVLEESKEPLLPGTRDIGVTIPGKHGQYDFGADLTERVFSFSCAFVADGTNYDTPSAAGLQQRVRSLARHLTDSYGRPRTVQLVRYYEPDKFYLVRYAGSASLERLIYNSIGMFELELVAFDPFAYSVKEHITEQVITVSPTTLLIQSAGNIRSEAVIILTNTGPNTLSNFRISNEYKLE</sequence>
<dbReference type="Gene3D" id="2.40.30.200">
    <property type="match status" value="1"/>
</dbReference>
<dbReference type="InterPro" id="IPR008841">
    <property type="entry name" value="Siphovirus-type_tail_N"/>
</dbReference>
<keyword evidence="3" id="KW-1185">Reference proteome</keyword>
<evidence type="ECO:0000259" key="1">
    <source>
        <dbReference type="Pfam" id="PF05709"/>
    </source>
</evidence>
<organism evidence="2 3">
    <name type="scientific">Paenibacillus donghaensis</name>
    <dbReference type="NCBI Taxonomy" id="414771"/>
    <lineage>
        <taxon>Bacteria</taxon>
        <taxon>Bacillati</taxon>
        <taxon>Bacillota</taxon>
        <taxon>Bacilli</taxon>
        <taxon>Bacillales</taxon>
        <taxon>Paenibacillaceae</taxon>
        <taxon>Paenibacillus</taxon>
    </lineage>
</organism>
<dbReference type="AlphaFoldDB" id="A0A2Z2KSF7"/>
<proteinExistence type="predicted"/>
<dbReference type="KEGG" id="pdh:B9T62_15620"/>
<dbReference type="OrthoDB" id="3078561at2"/>